<dbReference type="PANTHER" id="PTHR43235:SF1">
    <property type="entry name" value="GLUTAMINE AMIDOTRANSFERASE PB2B2.05-RELATED"/>
    <property type="match status" value="1"/>
</dbReference>
<dbReference type="Gene3D" id="3.40.50.880">
    <property type="match status" value="1"/>
</dbReference>
<dbReference type="EC" id="3.5.1.94" evidence="5"/>
<evidence type="ECO:0000256" key="4">
    <source>
        <dbReference type="ARBA" id="ARBA00060634"/>
    </source>
</evidence>
<dbReference type="InterPro" id="IPR029062">
    <property type="entry name" value="Class_I_gatase-like"/>
</dbReference>
<dbReference type="RefSeq" id="WP_130533338.1">
    <property type="nucleotide sequence ID" value="NZ_SHMG01000001.1"/>
</dbReference>
<dbReference type="InterPro" id="IPR044668">
    <property type="entry name" value="PuuD-like"/>
</dbReference>
<comment type="pathway">
    <text evidence="4">Amine and polyamine degradation; putrescine degradation; 4-aminobutanoate from putrescine: step 4/4.</text>
</comment>
<evidence type="ECO:0000256" key="3">
    <source>
        <dbReference type="ARBA" id="ARBA00055068"/>
    </source>
</evidence>
<comment type="function">
    <text evidence="3">Involved in the breakdown of putrescine via hydrolysis of the gamma-glutamyl linkage of gamma-glutamyl-gamma-aminobutyrate.</text>
</comment>
<dbReference type="GO" id="GO:0033969">
    <property type="term" value="F:gamma-glutamyl-gamma-aminobutyrate hydrolase activity"/>
    <property type="evidence" value="ECO:0007669"/>
    <property type="project" value="UniProtKB-EC"/>
</dbReference>
<organism evidence="6 7">
    <name type="scientific">Pseudoxanthomonas winnipegensis</name>
    <dbReference type="NCBI Taxonomy" id="2480810"/>
    <lineage>
        <taxon>Bacteria</taxon>
        <taxon>Pseudomonadati</taxon>
        <taxon>Pseudomonadota</taxon>
        <taxon>Gammaproteobacteria</taxon>
        <taxon>Lysobacterales</taxon>
        <taxon>Lysobacteraceae</taxon>
        <taxon>Pseudoxanthomonas</taxon>
    </lineage>
</organism>
<comment type="caution">
    <text evidence="6">The sequence shown here is derived from an EMBL/GenBank/DDBJ whole genome shotgun (WGS) entry which is preliminary data.</text>
</comment>
<protein>
    <recommendedName>
        <fullName evidence="5">gamma-glutamyl-gamma-aminobutyrate hydrolase</fullName>
        <ecNumber evidence="5">3.5.1.94</ecNumber>
    </recommendedName>
</protein>
<evidence type="ECO:0000313" key="7">
    <source>
        <dbReference type="Proteomes" id="UP000294164"/>
    </source>
</evidence>
<dbReference type="PROSITE" id="PS51273">
    <property type="entry name" value="GATASE_TYPE_1"/>
    <property type="match status" value="1"/>
</dbReference>
<dbReference type="InterPro" id="IPR011697">
    <property type="entry name" value="Peptidase_C26"/>
</dbReference>
<evidence type="ECO:0000256" key="1">
    <source>
        <dbReference type="ARBA" id="ARBA00011083"/>
    </source>
</evidence>
<name>A0A4Q8MB09_9GAMM</name>
<dbReference type="Pfam" id="PF07722">
    <property type="entry name" value="Peptidase_C26"/>
    <property type="match status" value="1"/>
</dbReference>
<dbReference type="GO" id="GO:0006598">
    <property type="term" value="P:polyamine catabolic process"/>
    <property type="evidence" value="ECO:0007669"/>
    <property type="project" value="TreeGrafter"/>
</dbReference>
<evidence type="ECO:0000256" key="2">
    <source>
        <dbReference type="ARBA" id="ARBA00052718"/>
    </source>
</evidence>
<dbReference type="FunFam" id="3.40.50.880:FF:000030">
    <property type="entry name" value="Gamma-glutamyl-gamma-aminobutyrate hydrolase PuuD"/>
    <property type="match status" value="1"/>
</dbReference>
<reference evidence="6 7" key="1">
    <citation type="submission" date="2019-02" db="EMBL/GenBank/DDBJ databases">
        <title>WGS of Pseudoxanthomonas species novum from clinical isolates.</title>
        <authorList>
            <person name="Bernier A.-M."/>
            <person name="Bernard K."/>
            <person name="Vachon A."/>
        </authorList>
    </citation>
    <scope>NUCLEOTIDE SEQUENCE [LARGE SCALE GENOMIC DNA]</scope>
    <source>
        <strain evidence="6 7">NML130969</strain>
    </source>
</reference>
<gene>
    <name evidence="6" type="ORF">EA655_02650</name>
</gene>
<comment type="similarity">
    <text evidence="1">Belongs to the peptidase C26 family.</text>
</comment>
<dbReference type="SUPFAM" id="SSF52317">
    <property type="entry name" value="Class I glutamine amidotransferase-like"/>
    <property type="match status" value="1"/>
</dbReference>
<sequence length="254" mass="27244">MARPPLVGVPTDRRPIGSHPFLMVGEKYLRALVEGAGCVPLLWPSLTPALPVEVLLDTVDGLLLTGAVSNIEPHHYSDEPSWEGNPHDAARDGTTLPLVRAALAADVPILAICRGFQEVNVALGGTLHQKVHAVPGLMDHREDTSAPLEVQYGPAHPVTLAPGGLLASFGEDAPWVNSLHGQGVRRLAKGLVIEATAPDGLIEAFRHEGASFLLGVQWHPEWRVTEQPLYAGIFHAFGQACRARAARRHEVAFA</sequence>
<accession>A0A4Q8MB09</accession>
<dbReference type="GO" id="GO:0005829">
    <property type="term" value="C:cytosol"/>
    <property type="evidence" value="ECO:0007669"/>
    <property type="project" value="TreeGrafter"/>
</dbReference>
<evidence type="ECO:0000256" key="5">
    <source>
        <dbReference type="ARBA" id="ARBA00066788"/>
    </source>
</evidence>
<evidence type="ECO:0000313" key="6">
    <source>
        <dbReference type="EMBL" id="TAA46589.1"/>
    </source>
</evidence>
<dbReference type="PANTHER" id="PTHR43235">
    <property type="entry name" value="GLUTAMINE AMIDOTRANSFERASE PB2B2.05-RELATED"/>
    <property type="match status" value="1"/>
</dbReference>
<dbReference type="CDD" id="cd01745">
    <property type="entry name" value="GATase1_2"/>
    <property type="match status" value="1"/>
</dbReference>
<dbReference type="OrthoDB" id="9813383at2"/>
<keyword evidence="6" id="KW-0378">Hydrolase</keyword>
<dbReference type="EMBL" id="SHMG01000001">
    <property type="protein sequence ID" value="TAA46589.1"/>
    <property type="molecule type" value="Genomic_DNA"/>
</dbReference>
<proteinExistence type="inferred from homology"/>
<dbReference type="Proteomes" id="UP000294164">
    <property type="component" value="Unassembled WGS sequence"/>
</dbReference>
<dbReference type="AlphaFoldDB" id="A0A4Q8MB09"/>
<comment type="catalytic activity">
    <reaction evidence="2">
        <text>4-(gamma-L-glutamylamino)butanoate + H2O = 4-aminobutanoate + L-glutamate</text>
        <dbReference type="Rhea" id="RHEA:19737"/>
        <dbReference type="ChEBI" id="CHEBI:15377"/>
        <dbReference type="ChEBI" id="CHEBI:29985"/>
        <dbReference type="ChEBI" id="CHEBI:58800"/>
        <dbReference type="ChEBI" id="CHEBI:59888"/>
        <dbReference type="EC" id="3.5.1.94"/>
    </reaction>
</comment>